<dbReference type="PANTHER" id="PTHR33308:SF9">
    <property type="entry name" value="PEPTIDOGLYCAN HYDROLASE FLGJ"/>
    <property type="match status" value="1"/>
</dbReference>
<dbReference type="Pfam" id="PF01832">
    <property type="entry name" value="Glucosaminidase"/>
    <property type="match status" value="1"/>
</dbReference>
<comment type="caution">
    <text evidence="5">The sequence shown here is derived from an EMBL/GenBank/DDBJ whole genome shotgun (WGS) entry which is preliminary data.</text>
</comment>
<dbReference type="Proteomes" id="UP000051794">
    <property type="component" value="Unassembled WGS sequence"/>
</dbReference>
<sequence>MMRKKKMSLTKKIVWLVVIVIVLFGGYEVAKQIHSTIRENQIQKSDQQRIEEAQEEAAKKRHEFAETIAKPAVQVWNKQHVVLPSVVVAQAIQESNWGQSELYKKAYNIFGVKGTYKGQSIQYYTDEYVSNDTPVGKGVKVVREGDKKKISIPATFRKYPSVYDAVENHSTVTALNFIKQKNVMSYEEQAKMLQKNGYATDPNYAKNLIALIKQYNLSKYDDQISK</sequence>
<dbReference type="PRINTS" id="PR01002">
    <property type="entry name" value="FLGFLGJ"/>
</dbReference>
<protein>
    <submittedName>
        <fullName evidence="5">Mannosyl-glycoprotein endo-beta-N-acetylglucosamidase</fullName>
    </submittedName>
</protein>
<dbReference type="AlphaFoldDB" id="A0A0R1FR32"/>
<dbReference type="InterPro" id="IPR002901">
    <property type="entry name" value="MGlyc_endo_b_GlcNAc-like_dom"/>
</dbReference>
<dbReference type="EMBL" id="AZCK01000003">
    <property type="protein sequence ID" value="KRK24249.1"/>
    <property type="molecule type" value="Genomic_DNA"/>
</dbReference>
<evidence type="ECO:0000259" key="4">
    <source>
        <dbReference type="SMART" id="SM00047"/>
    </source>
</evidence>
<dbReference type="Gene3D" id="4.10.80.30">
    <property type="entry name" value="DNA polymerase, domain 6"/>
    <property type="match status" value="1"/>
</dbReference>
<evidence type="ECO:0000313" key="6">
    <source>
        <dbReference type="Proteomes" id="UP000051794"/>
    </source>
</evidence>
<dbReference type="Gene3D" id="1.10.530.10">
    <property type="match status" value="1"/>
</dbReference>
<gene>
    <name evidence="5" type="ORF">FD43_GL001060</name>
</gene>
<evidence type="ECO:0000256" key="2">
    <source>
        <dbReference type="ARBA" id="ARBA00022801"/>
    </source>
</evidence>
<reference evidence="5 6" key="1">
    <citation type="journal article" date="2015" name="Genome Announc.">
        <title>Expanding the biotechnology potential of lactobacilli through comparative genomics of 213 strains and associated genera.</title>
        <authorList>
            <person name="Sun Z."/>
            <person name="Harris H.M."/>
            <person name="McCann A."/>
            <person name="Guo C."/>
            <person name="Argimon S."/>
            <person name="Zhang W."/>
            <person name="Yang X."/>
            <person name="Jeffery I.B."/>
            <person name="Cooney J.C."/>
            <person name="Kagawa T.F."/>
            <person name="Liu W."/>
            <person name="Song Y."/>
            <person name="Salvetti E."/>
            <person name="Wrobel A."/>
            <person name="Rasinkangas P."/>
            <person name="Parkhill J."/>
            <person name="Rea M.C."/>
            <person name="O'Sullivan O."/>
            <person name="Ritari J."/>
            <person name="Douillard F.P."/>
            <person name="Paul Ross R."/>
            <person name="Yang R."/>
            <person name="Briner A.E."/>
            <person name="Felis G.E."/>
            <person name="de Vos W.M."/>
            <person name="Barrangou R."/>
            <person name="Klaenhammer T.R."/>
            <person name="Caufield P.W."/>
            <person name="Cui Y."/>
            <person name="Zhang H."/>
            <person name="O'Toole P.W."/>
        </authorList>
    </citation>
    <scope>NUCLEOTIDE SEQUENCE [LARGE SCALE GENOMIC DNA]</scope>
    <source>
        <strain evidence="5 6">DSM 12361</strain>
    </source>
</reference>
<dbReference type="SMART" id="SM00047">
    <property type="entry name" value="LYZ2"/>
    <property type="match status" value="1"/>
</dbReference>
<evidence type="ECO:0000313" key="5">
    <source>
        <dbReference type="EMBL" id="KRK24249.1"/>
    </source>
</evidence>
<evidence type="ECO:0000256" key="1">
    <source>
        <dbReference type="ARBA" id="ARBA00010266"/>
    </source>
</evidence>
<dbReference type="GO" id="GO:0004040">
    <property type="term" value="F:amidase activity"/>
    <property type="evidence" value="ECO:0007669"/>
    <property type="project" value="InterPro"/>
</dbReference>
<feature type="domain" description="Mannosyl-glycoprotein endo-beta-N-acetylglucosamidase-like" evidence="4">
    <location>
        <begin position="52"/>
        <end position="221"/>
    </location>
</feature>
<dbReference type="InterPro" id="IPR051056">
    <property type="entry name" value="Glycosyl_Hydrolase_73"/>
</dbReference>
<keyword evidence="2" id="KW-0378">Hydrolase</keyword>
<dbReference type="PATRIC" id="fig|1423768.4.peg.1068"/>
<keyword evidence="3" id="KW-0175">Coiled coil</keyword>
<organism evidence="5 6">
    <name type="scientific">Apilactobacillus kunkeei DSM 12361 = ATCC 700308</name>
    <dbReference type="NCBI Taxonomy" id="1423768"/>
    <lineage>
        <taxon>Bacteria</taxon>
        <taxon>Bacillati</taxon>
        <taxon>Bacillota</taxon>
        <taxon>Bacilli</taxon>
        <taxon>Lactobacillales</taxon>
        <taxon>Lactobacillaceae</taxon>
        <taxon>Apilactobacillus</taxon>
    </lineage>
</organism>
<comment type="similarity">
    <text evidence="1">Belongs to the glycosyl hydrolase 73 family.</text>
</comment>
<name>A0A0R1FR32_9LACO</name>
<feature type="coiled-coil region" evidence="3">
    <location>
        <begin position="43"/>
        <end position="70"/>
    </location>
</feature>
<accession>A0A0R1FR32</accession>
<evidence type="ECO:0000256" key="3">
    <source>
        <dbReference type="SAM" id="Coils"/>
    </source>
</evidence>
<proteinExistence type="inferred from homology"/>
<dbReference type="PANTHER" id="PTHR33308">
    <property type="entry name" value="PEPTIDOGLYCAN HYDROLASE FLGJ"/>
    <property type="match status" value="1"/>
</dbReference>